<protein>
    <submittedName>
        <fullName evidence="2">Uncharacterized protein</fullName>
    </submittedName>
</protein>
<organism evidence="2 3">
    <name type="scientific">Microcystis aeruginosa BLCC-F158</name>
    <dbReference type="NCBI Taxonomy" id="2755316"/>
    <lineage>
        <taxon>Bacteria</taxon>
        <taxon>Bacillati</taxon>
        <taxon>Cyanobacteriota</taxon>
        <taxon>Cyanophyceae</taxon>
        <taxon>Oscillatoriophycideae</taxon>
        <taxon>Chroococcales</taxon>
        <taxon>Microcystaceae</taxon>
        <taxon>Microcystis</taxon>
    </lineage>
</organism>
<dbReference type="EMBL" id="JACEGC010000206">
    <property type="protein sequence ID" value="MBC1197989.1"/>
    <property type="molecule type" value="Genomic_DNA"/>
</dbReference>
<feature type="region of interest" description="Disordered" evidence="1">
    <location>
        <begin position="1"/>
        <end position="24"/>
    </location>
</feature>
<dbReference type="Proteomes" id="UP000525432">
    <property type="component" value="Unassembled WGS sequence"/>
</dbReference>
<reference evidence="2 3" key="1">
    <citation type="submission" date="2020-07" db="EMBL/GenBank/DDBJ databases">
        <title>Genomes of two Microcystis aeruginosa (Cyanobacteria) strains from Florida (USA) with disparate toxicogenic potential.</title>
        <authorList>
            <person name="Lefler F.W."/>
            <person name="Barbosa M."/>
            <person name="Berthold D.E."/>
            <person name="Laughinghouse H.D. IV."/>
        </authorList>
    </citation>
    <scope>NUCLEOTIDE SEQUENCE [LARGE SCALE GENOMIC DNA]</scope>
    <source>
        <strain evidence="2 3">BLCCF158</strain>
    </source>
</reference>
<comment type="caution">
    <text evidence="2">The sequence shown here is derived from an EMBL/GenBank/DDBJ whole genome shotgun (WGS) entry which is preliminary data.</text>
</comment>
<accession>A0A841VA42</accession>
<proteinExistence type="predicted"/>
<feature type="compositionally biased region" description="Polar residues" evidence="1">
    <location>
        <begin position="10"/>
        <end position="20"/>
    </location>
</feature>
<evidence type="ECO:0000313" key="2">
    <source>
        <dbReference type="EMBL" id="MBC1197989.1"/>
    </source>
</evidence>
<gene>
    <name evidence="2" type="ORF">H0901_22745</name>
</gene>
<sequence>MSGPDEPASTARQKTGSFNSLIAPAINCPSSGSSIGDKKPGQRAAKIKVTKDIINIRFDDKKFWSLLVGVLGNIRGEKAKKMRIIKVNITDSL</sequence>
<evidence type="ECO:0000256" key="1">
    <source>
        <dbReference type="SAM" id="MobiDB-lite"/>
    </source>
</evidence>
<evidence type="ECO:0000313" key="3">
    <source>
        <dbReference type="Proteomes" id="UP000525432"/>
    </source>
</evidence>
<dbReference type="AlphaFoldDB" id="A0A841VA42"/>
<name>A0A841VA42_MICAE</name>